<dbReference type="InterPro" id="IPR014710">
    <property type="entry name" value="RmlC-like_jellyroll"/>
</dbReference>
<dbReference type="SMART" id="SM00100">
    <property type="entry name" value="cNMP"/>
    <property type="match status" value="2"/>
</dbReference>
<organism evidence="17 18">
    <name type="scientific">Cafeteria roenbergensis</name>
    <name type="common">Marine flagellate</name>
    <dbReference type="NCBI Taxonomy" id="33653"/>
    <lineage>
        <taxon>Eukaryota</taxon>
        <taxon>Sar</taxon>
        <taxon>Stramenopiles</taxon>
        <taxon>Bigyra</taxon>
        <taxon>Opalozoa</taxon>
        <taxon>Bicosoecida</taxon>
        <taxon>Cafeteriaceae</taxon>
        <taxon>Cafeteria</taxon>
    </lineage>
</organism>
<evidence type="ECO:0000256" key="3">
    <source>
        <dbReference type="ARBA" id="ARBA00022527"/>
    </source>
</evidence>
<feature type="compositionally biased region" description="Basic and acidic residues" evidence="13">
    <location>
        <begin position="246"/>
        <end position="255"/>
    </location>
</feature>
<comment type="similarity">
    <text evidence="1">Belongs to the protein kinase superfamily. AGC Ser/Thr protein kinase family. cGMP subfamily.</text>
</comment>
<dbReference type="Gene3D" id="2.60.120.10">
    <property type="entry name" value="Jelly Rolls"/>
    <property type="match status" value="2"/>
</dbReference>
<feature type="compositionally biased region" description="Low complexity" evidence="13">
    <location>
        <begin position="735"/>
        <end position="763"/>
    </location>
</feature>
<feature type="compositionally biased region" description="Acidic residues" evidence="13">
    <location>
        <begin position="590"/>
        <end position="599"/>
    </location>
</feature>
<evidence type="ECO:0000256" key="11">
    <source>
        <dbReference type="ARBA" id="ARBA00047462"/>
    </source>
</evidence>
<keyword evidence="8 12" id="KW-0067">ATP-binding</keyword>
<evidence type="ECO:0000259" key="16">
    <source>
        <dbReference type="PROSITE" id="PS51285"/>
    </source>
</evidence>
<feature type="compositionally biased region" description="Low complexity" evidence="13">
    <location>
        <begin position="619"/>
        <end position="639"/>
    </location>
</feature>
<dbReference type="InterPro" id="IPR017441">
    <property type="entry name" value="Protein_kinase_ATP_BS"/>
</dbReference>
<evidence type="ECO:0000256" key="7">
    <source>
        <dbReference type="ARBA" id="ARBA00022777"/>
    </source>
</evidence>
<dbReference type="AlphaFoldDB" id="A0A5A8CXM5"/>
<dbReference type="PANTHER" id="PTHR24353">
    <property type="entry name" value="CYCLIC NUCLEOTIDE-DEPENDENT PROTEIN KINASE"/>
    <property type="match status" value="1"/>
</dbReference>
<feature type="compositionally biased region" description="Basic and acidic residues" evidence="13">
    <location>
        <begin position="171"/>
        <end position="183"/>
    </location>
</feature>
<feature type="domain" description="AGC-kinase C-terminal" evidence="16">
    <location>
        <begin position="1080"/>
        <end position="1133"/>
    </location>
</feature>
<dbReference type="PROSITE" id="PS00889">
    <property type="entry name" value="CNMP_BINDING_2"/>
    <property type="match status" value="1"/>
</dbReference>
<dbReference type="InterPro" id="IPR000961">
    <property type="entry name" value="AGC-kinase_C"/>
</dbReference>
<keyword evidence="5" id="KW-0808">Transferase</keyword>
<protein>
    <recommendedName>
        <fullName evidence="2">cGMP-dependent protein kinase</fullName>
        <ecNumber evidence="2">2.7.11.12</ecNumber>
    </recommendedName>
</protein>
<keyword evidence="9" id="KW-0142">cGMP-binding</keyword>
<gene>
    <name evidence="17" type="ORF">FNF28_06505</name>
</gene>
<dbReference type="PROSITE" id="PS00107">
    <property type="entry name" value="PROTEIN_KINASE_ATP"/>
    <property type="match status" value="1"/>
</dbReference>
<dbReference type="InterPro" id="IPR008271">
    <property type="entry name" value="Ser/Thr_kinase_AS"/>
</dbReference>
<feature type="binding site" evidence="12">
    <location>
        <position position="855"/>
    </location>
    <ligand>
        <name>ATP</name>
        <dbReference type="ChEBI" id="CHEBI:30616"/>
    </ligand>
</feature>
<dbReference type="SMART" id="SM00220">
    <property type="entry name" value="S_TKc"/>
    <property type="match status" value="1"/>
</dbReference>
<dbReference type="Gene3D" id="3.30.200.20">
    <property type="entry name" value="Phosphorylase Kinase, domain 1"/>
    <property type="match status" value="1"/>
</dbReference>
<feature type="compositionally biased region" description="Basic and acidic residues" evidence="13">
    <location>
        <begin position="543"/>
        <end position="556"/>
    </location>
</feature>
<feature type="compositionally biased region" description="Polar residues" evidence="13">
    <location>
        <begin position="142"/>
        <end position="156"/>
    </location>
</feature>
<sequence length="1133" mass="117327">MGCGPSKVPVGPSGSDKAARNDGGPASSAQSPSPSKQPKSAQPPHARKPTPEGHAGGSAQVAPTVVAVAPSPTAAPAPAASGSGASRAAAAPTVSAGDGIPLVDTESEALAFAAEGQQALQPTGVPASVSVTSGTAPAVGISSASDASPSPVTNQKMLKAASSFWQLTAQSHEDPRSSPDLRRRQAGSSPSAGAGKDEPPADEWVTEAMAARSAALGADVTAGRGGMRERSKKRRGSVLPETLEGGDGRAAKGDSDAAEGGDAGGATASGDAPLASARSDRSDAGPAVPKSPEELAMVLGSMGKSFLFRGLGRSERTAIAEAMGSSACGPGDEVAREGAPASTFFVVRSGTVVVLVAGKPVGRIGAGGHFGELQLLFQTPAQATVRAETECSFFAVGRRDFRRALAGAAERTKEENIAFLRGVPLLRGVEQRILTSLAEALQTIEFEAGHAIMRQGSVGSVFYIVQSGECSVVKRSAGPMGEVEEVEVLRLKEGAFFGEQALLHDKPRAATVLTVSATTVLALSKDDFVKVFGPAEQLAAAMERTHSQRQEMEVAARSRSRAAMKDRQRNSSVKDDLTAGGLGAVAVEELGSDEEDDPDEVARREQRRADREGPTAAVSNGSGPGAAAQASVAGPASGSYRVSSGGGLKSKPSRLDMPIGVDDGEDETRRRIMAKGRDAAASRSTAVIATSASGAGASIAAGSEGVAGPSGASEVASAKPHVRKIPSSAVLSGTGSRAAPGAQAPASAAGGSAGRSTASSRSGAKGGTTGDDASVTVKTAQSPTTTAAMAASGLAAGGLAATSSFRTTRPELQLDALQVRAVLGEGAFGRVMLVQERTSGEVFALKQMSKARIVKTGQKKNVLNEKSIMMRLEHPHVIQLIKTFQDRDCLYMLIEFAQGGDLFGLLGRVGGMLTGKLARYYASVVASVFAYMHGMSIVYRDLKPENLCLMDTGMLKVVDFGFAKVVKPGDRTYTLCGTPEYLAPELISGLGHREGVDWWALGILIFEMLHGYSPFSDPDSSDHRVIYRNIIKGRMEWHDTIASERAARSLVRKLLESNPARRLGSLRRGSKDVLEHRFFSSVDWAAVRSGTVPPPLRPKVKSRLDVSAFDEVEVKRNKIDPYVSDGTNWDASF</sequence>
<evidence type="ECO:0000256" key="2">
    <source>
        <dbReference type="ARBA" id="ARBA00012428"/>
    </source>
</evidence>
<dbReference type="PROSITE" id="PS00108">
    <property type="entry name" value="PROTEIN_KINASE_ST"/>
    <property type="match status" value="1"/>
</dbReference>
<dbReference type="SMART" id="SM00133">
    <property type="entry name" value="S_TK_X"/>
    <property type="match status" value="1"/>
</dbReference>
<evidence type="ECO:0000313" key="18">
    <source>
        <dbReference type="Proteomes" id="UP000324907"/>
    </source>
</evidence>
<evidence type="ECO:0000256" key="1">
    <source>
        <dbReference type="ARBA" id="ARBA00006352"/>
    </source>
</evidence>
<comment type="catalytic activity">
    <reaction evidence="11">
        <text>L-seryl-[protein] + ATP = O-phospho-L-seryl-[protein] + ADP + H(+)</text>
        <dbReference type="Rhea" id="RHEA:17989"/>
        <dbReference type="Rhea" id="RHEA-COMP:9863"/>
        <dbReference type="Rhea" id="RHEA-COMP:11604"/>
        <dbReference type="ChEBI" id="CHEBI:15378"/>
        <dbReference type="ChEBI" id="CHEBI:29999"/>
        <dbReference type="ChEBI" id="CHEBI:30616"/>
        <dbReference type="ChEBI" id="CHEBI:83421"/>
        <dbReference type="ChEBI" id="CHEBI:456216"/>
        <dbReference type="EC" id="2.7.11.12"/>
    </reaction>
</comment>
<keyword evidence="4" id="KW-0140">cGMP</keyword>
<evidence type="ECO:0000256" key="13">
    <source>
        <dbReference type="SAM" id="MobiDB-lite"/>
    </source>
</evidence>
<feature type="compositionally biased region" description="Low complexity" evidence="13">
    <location>
        <begin position="25"/>
        <end position="44"/>
    </location>
</feature>
<dbReference type="InterPro" id="IPR018488">
    <property type="entry name" value="cNMP-bd_CS"/>
</dbReference>
<dbReference type="GO" id="GO:0004691">
    <property type="term" value="F:cAMP-dependent protein kinase activity"/>
    <property type="evidence" value="ECO:0007669"/>
    <property type="project" value="TreeGrafter"/>
</dbReference>
<evidence type="ECO:0000259" key="14">
    <source>
        <dbReference type="PROSITE" id="PS50011"/>
    </source>
</evidence>
<feature type="compositionally biased region" description="Basic and acidic residues" evidence="13">
    <location>
        <begin position="600"/>
        <end position="613"/>
    </location>
</feature>
<evidence type="ECO:0000256" key="5">
    <source>
        <dbReference type="ARBA" id="ARBA00022679"/>
    </source>
</evidence>
<dbReference type="PANTHER" id="PTHR24353:SF143">
    <property type="entry name" value="PROTEIN KINASE DOMAIN-CONTAINING PROTEIN"/>
    <property type="match status" value="1"/>
</dbReference>
<feature type="domain" description="Cyclic nucleotide-binding" evidence="15">
    <location>
        <begin position="425"/>
        <end position="549"/>
    </location>
</feature>
<evidence type="ECO:0000256" key="10">
    <source>
        <dbReference type="ARBA" id="ARBA00047298"/>
    </source>
</evidence>
<dbReference type="FunFam" id="3.30.200.20:FF:000042">
    <property type="entry name" value="Aurora kinase A"/>
    <property type="match status" value="1"/>
</dbReference>
<dbReference type="GO" id="GO:0030553">
    <property type="term" value="F:cGMP binding"/>
    <property type="evidence" value="ECO:0007669"/>
    <property type="project" value="UniProtKB-KW"/>
</dbReference>
<feature type="region of interest" description="Disordered" evidence="13">
    <location>
        <begin position="700"/>
        <end position="780"/>
    </location>
</feature>
<dbReference type="EC" id="2.7.11.12" evidence="2"/>
<evidence type="ECO:0000256" key="12">
    <source>
        <dbReference type="PROSITE-ProRule" id="PRU10141"/>
    </source>
</evidence>
<dbReference type="SUPFAM" id="SSF56112">
    <property type="entry name" value="Protein kinase-like (PK-like)"/>
    <property type="match status" value="1"/>
</dbReference>
<name>A0A5A8CXM5_CAFRO</name>
<dbReference type="Gene3D" id="1.10.510.10">
    <property type="entry name" value="Transferase(Phosphotransferase) domain 1"/>
    <property type="match status" value="1"/>
</dbReference>
<dbReference type="PROSITE" id="PS51285">
    <property type="entry name" value="AGC_KINASE_CTER"/>
    <property type="match status" value="1"/>
</dbReference>
<dbReference type="InterPro" id="IPR018490">
    <property type="entry name" value="cNMP-bd_dom_sf"/>
</dbReference>
<feature type="compositionally biased region" description="Low complexity" evidence="13">
    <location>
        <begin position="58"/>
        <end position="97"/>
    </location>
</feature>
<dbReference type="PROSITE" id="PS50042">
    <property type="entry name" value="CNMP_BINDING_3"/>
    <property type="match status" value="2"/>
</dbReference>
<accession>A0A5A8CXM5</accession>
<dbReference type="GO" id="GO:0005524">
    <property type="term" value="F:ATP binding"/>
    <property type="evidence" value="ECO:0007669"/>
    <property type="project" value="UniProtKB-UniRule"/>
</dbReference>
<evidence type="ECO:0000313" key="17">
    <source>
        <dbReference type="EMBL" id="KAA0157796.1"/>
    </source>
</evidence>
<feature type="domain" description="Cyclic nucleotide-binding" evidence="15">
    <location>
        <begin position="307"/>
        <end position="422"/>
    </location>
</feature>
<dbReference type="EMBL" id="VLTL01000165">
    <property type="protein sequence ID" value="KAA0157796.1"/>
    <property type="molecule type" value="Genomic_DNA"/>
</dbReference>
<keyword evidence="7" id="KW-0418">Kinase</keyword>
<dbReference type="CDD" id="cd00038">
    <property type="entry name" value="CAP_ED"/>
    <property type="match status" value="2"/>
</dbReference>
<keyword evidence="6 12" id="KW-0547">Nucleotide-binding</keyword>
<dbReference type="SUPFAM" id="SSF51206">
    <property type="entry name" value="cAMP-binding domain-like"/>
    <property type="match status" value="2"/>
</dbReference>
<dbReference type="GO" id="GO:0004692">
    <property type="term" value="F:cGMP-dependent protein kinase activity"/>
    <property type="evidence" value="ECO:0007669"/>
    <property type="project" value="UniProtKB-EC"/>
</dbReference>
<dbReference type="PRINTS" id="PR00103">
    <property type="entry name" value="CAMPKINASE"/>
</dbReference>
<evidence type="ECO:0000256" key="8">
    <source>
        <dbReference type="ARBA" id="ARBA00022840"/>
    </source>
</evidence>
<dbReference type="Pfam" id="PF00069">
    <property type="entry name" value="Pkinase"/>
    <property type="match status" value="1"/>
</dbReference>
<evidence type="ECO:0000256" key="9">
    <source>
        <dbReference type="ARBA" id="ARBA00022992"/>
    </source>
</evidence>
<dbReference type="InterPro" id="IPR000595">
    <property type="entry name" value="cNMP-bd_dom"/>
</dbReference>
<feature type="compositionally biased region" description="Basic and acidic residues" evidence="13">
    <location>
        <begin position="563"/>
        <end position="577"/>
    </location>
</feature>
<reference evidence="17 18" key="1">
    <citation type="submission" date="2019-07" db="EMBL/GenBank/DDBJ databases">
        <title>Genomes of Cafeteria roenbergensis.</title>
        <authorList>
            <person name="Fischer M.G."/>
            <person name="Hackl T."/>
            <person name="Roman M."/>
        </authorList>
    </citation>
    <scope>NUCLEOTIDE SEQUENCE [LARGE SCALE GENOMIC DNA]</scope>
    <source>
        <strain evidence="17 18">RCC970-E3</strain>
    </source>
</reference>
<evidence type="ECO:0000259" key="15">
    <source>
        <dbReference type="PROSITE" id="PS50042"/>
    </source>
</evidence>
<keyword evidence="3" id="KW-0723">Serine/threonine-protein kinase</keyword>
<dbReference type="Proteomes" id="UP000324907">
    <property type="component" value="Unassembled WGS sequence"/>
</dbReference>
<dbReference type="InterPro" id="IPR011009">
    <property type="entry name" value="Kinase-like_dom_sf"/>
</dbReference>
<dbReference type="Pfam" id="PF00027">
    <property type="entry name" value="cNMP_binding"/>
    <property type="match status" value="2"/>
</dbReference>
<feature type="region of interest" description="Disordered" evidence="13">
    <location>
        <begin position="543"/>
        <end position="667"/>
    </location>
</feature>
<evidence type="ECO:0000256" key="4">
    <source>
        <dbReference type="ARBA" id="ARBA00022535"/>
    </source>
</evidence>
<feature type="domain" description="Protein kinase" evidence="14">
    <location>
        <begin position="817"/>
        <end position="1079"/>
    </location>
</feature>
<feature type="region of interest" description="Disordered" evidence="13">
    <location>
        <begin position="1"/>
        <end position="100"/>
    </location>
</feature>
<comment type="caution">
    <text evidence="17">The sequence shown here is derived from an EMBL/GenBank/DDBJ whole genome shotgun (WGS) entry which is preliminary data.</text>
</comment>
<dbReference type="GO" id="GO:0005952">
    <property type="term" value="C:cAMP-dependent protein kinase complex"/>
    <property type="evidence" value="ECO:0007669"/>
    <property type="project" value="TreeGrafter"/>
</dbReference>
<feature type="region of interest" description="Disordered" evidence="13">
    <location>
        <begin position="114"/>
        <end position="290"/>
    </location>
</feature>
<evidence type="ECO:0000256" key="6">
    <source>
        <dbReference type="ARBA" id="ARBA00022741"/>
    </source>
</evidence>
<proteinExistence type="inferred from homology"/>
<dbReference type="InterPro" id="IPR000719">
    <property type="entry name" value="Prot_kinase_dom"/>
</dbReference>
<dbReference type="PROSITE" id="PS50011">
    <property type="entry name" value="PROTEIN_KINASE_DOM"/>
    <property type="match status" value="1"/>
</dbReference>
<comment type="catalytic activity">
    <reaction evidence="10">
        <text>L-threonyl-[protein] + ATP = O-phospho-L-threonyl-[protein] + ADP + H(+)</text>
        <dbReference type="Rhea" id="RHEA:46608"/>
        <dbReference type="Rhea" id="RHEA-COMP:11060"/>
        <dbReference type="Rhea" id="RHEA-COMP:11605"/>
        <dbReference type="ChEBI" id="CHEBI:15378"/>
        <dbReference type="ChEBI" id="CHEBI:30013"/>
        <dbReference type="ChEBI" id="CHEBI:30616"/>
        <dbReference type="ChEBI" id="CHEBI:61977"/>
        <dbReference type="ChEBI" id="CHEBI:456216"/>
        <dbReference type="EC" id="2.7.11.12"/>
    </reaction>
</comment>